<evidence type="ECO:0000313" key="6">
    <source>
        <dbReference type="Proteomes" id="UP001065174"/>
    </source>
</evidence>
<keyword evidence="2" id="KW-0472">Membrane</keyword>
<proteinExistence type="predicted"/>
<evidence type="ECO:0000259" key="4">
    <source>
        <dbReference type="Pfam" id="PF01103"/>
    </source>
</evidence>
<gene>
    <name evidence="5" type="ORF">N6H18_10140</name>
</gene>
<dbReference type="Pfam" id="PF01103">
    <property type="entry name" value="Omp85"/>
    <property type="match status" value="1"/>
</dbReference>
<evidence type="ECO:0000313" key="5">
    <source>
        <dbReference type="EMBL" id="UXP30713.1"/>
    </source>
</evidence>
<comment type="subcellular location">
    <subcellularLocation>
        <location evidence="1">Membrane</location>
    </subcellularLocation>
</comment>
<evidence type="ECO:0000256" key="1">
    <source>
        <dbReference type="ARBA" id="ARBA00004370"/>
    </source>
</evidence>
<feature type="chain" id="PRO_5046565344" evidence="3">
    <location>
        <begin position="20"/>
        <end position="409"/>
    </location>
</feature>
<dbReference type="Gene3D" id="2.40.160.50">
    <property type="entry name" value="membrane protein fhac: a member of the omp85/tpsb transporter family"/>
    <property type="match status" value="1"/>
</dbReference>
<dbReference type="Proteomes" id="UP001065174">
    <property type="component" value="Chromosome"/>
</dbReference>
<sequence>MKKPVLLLLLFSLSTGAFAQSDTTQTDESNKLIQQLSFVPLPVIAANPAMGWMFGLAPAASWMMGPNSTTHRSSMVSTFIYTTKKQFLFTLKSNVFTDGDKWNLLGDWRYFVTSQPTYGLGTGSSSSILASTGFEYDDGKFSNGVDQAQMMKFNYLRFHETALKRIGDSRFFAGLGYHLDYHYNINDQLLDLDTIPPTFTSHYAYSIDRGFDPEGYVLSGISVNALFDSRDNAINPYSGRYGFASLRMNPEWLGSDQSSSLLWLEYRDYFNLSQSRKRHLIGVWTYGNFVVGGDVPYMDLPAVGWDQFGRSGRAYPQGRFRGEDIVYGEVEYRVPLQADKETFGAVVFLNATTTSNTDADIQLFDHIKPGYGVGLRIMVDKNARTNLSLDYGFGADGAKGFYLNVNETF</sequence>
<evidence type="ECO:0000256" key="3">
    <source>
        <dbReference type="SAM" id="SignalP"/>
    </source>
</evidence>
<reference evidence="5" key="1">
    <citation type="submission" date="2022-09" db="EMBL/GenBank/DDBJ databases">
        <title>Comparative genomics and taxonomic characterization of three novel marine species of genus Reichenbachiella exhibiting antioxidant and polysaccharide degradation activities.</title>
        <authorList>
            <person name="Muhammad N."/>
            <person name="Lee Y.-J."/>
            <person name="Ko J."/>
            <person name="Kim S.-G."/>
        </authorList>
    </citation>
    <scope>NUCLEOTIDE SEQUENCE</scope>
    <source>
        <strain evidence="5">BKB1-1</strain>
    </source>
</reference>
<dbReference type="RefSeq" id="WP_262308159.1">
    <property type="nucleotide sequence ID" value="NZ_CP106679.1"/>
</dbReference>
<name>A0ABY6CMK5_9BACT</name>
<keyword evidence="3" id="KW-0732">Signal</keyword>
<accession>A0ABY6CMK5</accession>
<protein>
    <submittedName>
        <fullName evidence="5">Outer membrane protein assembly factor</fullName>
    </submittedName>
</protein>
<keyword evidence="6" id="KW-1185">Reference proteome</keyword>
<dbReference type="InterPro" id="IPR000184">
    <property type="entry name" value="Bac_surfAg_D15"/>
</dbReference>
<dbReference type="EMBL" id="CP106679">
    <property type="protein sequence ID" value="UXP30713.1"/>
    <property type="molecule type" value="Genomic_DNA"/>
</dbReference>
<feature type="signal peptide" evidence="3">
    <location>
        <begin position="1"/>
        <end position="19"/>
    </location>
</feature>
<feature type="domain" description="Bacterial surface antigen (D15)" evidence="4">
    <location>
        <begin position="209"/>
        <end position="409"/>
    </location>
</feature>
<evidence type="ECO:0000256" key="2">
    <source>
        <dbReference type="ARBA" id="ARBA00023136"/>
    </source>
</evidence>
<organism evidence="5 6">
    <name type="scientific">Reichenbachiella agarivorans</name>
    <dbReference type="NCBI Taxonomy" id="2979464"/>
    <lineage>
        <taxon>Bacteria</taxon>
        <taxon>Pseudomonadati</taxon>
        <taxon>Bacteroidota</taxon>
        <taxon>Cytophagia</taxon>
        <taxon>Cytophagales</taxon>
        <taxon>Reichenbachiellaceae</taxon>
        <taxon>Reichenbachiella</taxon>
    </lineage>
</organism>